<dbReference type="SUPFAM" id="SSF50974">
    <property type="entry name" value="Nitrous oxide reductase, N-terminal domain"/>
    <property type="match status" value="1"/>
</dbReference>
<dbReference type="GO" id="GO:0005524">
    <property type="term" value="F:ATP binding"/>
    <property type="evidence" value="ECO:0007669"/>
    <property type="project" value="UniProtKB-KW"/>
</dbReference>
<dbReference type="Gene3D" id="2.130.10.10">
    <property type="entry name" value="YVTN repeat-like/Quinoprotein amine dehydrogenase"/>
    <property type="match status" value="1"/>
</dbReference>
<dbReference type="NCBIfam" id="TIGR02276">
    <property type="entry name" value="beta_rpt_yvtn"/>
    <property type="match status" value="1"/>
</dbReference>
<dbReference type="InterPro" id="IPR011964">
    <property type="entry name" value="YVTN_b-propeller_repeat"/>
</dbReference>
<feature type="signal peptide" evidence="1">
    <location>
        <begin position="1"/>
        <end position="26"/>
    </location>
</feature>
<comment type="caution">
    <text evidence="2">The sequence shown here is derived from an EMBL/GenBank/DDBJ whole genome shotgun (WGS) entry which is preliminary data.</text>
</comment>
<dbReference type="AlphaFoldDB" id="A0A8J6YTC1"/>
<keyword evidence="2" id="KW-0547">Nucleotide-binding</keyword>
<evidence type="ECO:0000313" key="3">
    <source>
        <dbReference type="Proteomes" id="UP000609121"/>
    </source>
</evidence>
<keyword evidence="1" id="KW-0732">Signal</keyword>
<dbReference type="InterPro" id="IPR011045">
    <property type="entry name" value="N2O_reductase_N"/>
</dbReference>
<dbReference type="PANTHER" id="PTHR47197">
    <property type="entry name" value="PROTEIN NIRF"/>
    <property type="match status" value="1"/>
</dbReference>
<accession>A0A8J6YTC1</accession>
<dbReference type="RefSeq" id="WP_193179675.1">
    <property type="nucleotide sequence ID" value="NZ_JACVXA010000007.1"/>
</dbReference>
<dbReference type="PANTHER" id="PTHR47197:SF3">
    <property type="entry name" value="DIHYDRO-HEME D1 DEHYDROGENASE"/>
    <property type="match status" value="1"/>
</dbReference>
<gene>
    <name evidence="2" type="ORF">ICN82_03525</name>
</gene>
<dbReference type="Proteomes" id="UP000609121">
    <property type="component" value="Unassembled WGS sequence"/>
</dbReference>
<protein>
    <submittedName>
        <fullName evidence="2">ATP-binding protein</fullName>
    </submittedName>
</protein>
<feature type="chain" id="PRO_5035239637" evidence="1">
    <location>
        <begin position="27"/>
        <end position="457"/>
    </location>
</feature>
<organism evidence="2 3">
    <name type="scientific">Mangrovicoccus algicola</name>
    <dbReference type="NCBI Taxonomy" id="2771008"/>
    <lineage>
        <taxon>Bacteria</taxon>
        <taxon>Pseudomonadati</taxon>
        <taxon>Pseudomonadota</taxon>
        <taxon>Alphaproteobacteria</taxon>
        <taxon>Rhodobacterales</taxon>
        <taxon>Paracoccaceae</taxon>
        <taxon>Mangrovicoccus</taxon>
    </lineage>
</organism>
<keyword evidence="2" id="KW-0067">ATP-binding</keyword>
<keyword evidence="3" id="KW-1185">Reference proteome</keyword>
<sequence>MTSIFRLTSAASALALCLAAPLAAQEAFGPLDTAFDARVQFSGVDRGPVTAGSTVTVSGERFEAGQTVILRQNGVPLNAVPFEADDEGRISAEVNIPEDVEPAVYPVVIEVANPAYADVTKLKVSPVLEETGNLEITTTPMAPGLYQVAHSADGNVLYVTSAVGRPPVKESALLKVDAATGEILAQATPPAAPAREDGSDGGVFAVYGVGVDDATGQVWVTNTRQNTIAVYDGGDLSLVKQFDPGQLGHPRDVVVHDGKAYVSATFLPEVHVFDTATLEPAGIIEIPSHAGRGSEFGTASLSLDPEAAEIVVTSLTSNEVATIDLASGEVASVHQVPGSDSSIGVSHDPETDRIFVAGQGSDTVTILDGQSGDVVAQVRVGANPLNVAFDPVSGLAWVAVRASGTVVALDADGEIVANAAVGPLPNHLIADGKGGAWMVNKGNGDDGNQLIHISLSE</sequence>
<dbReference type="InterPro" id="IPR015943">
    <property type="entry name" value="WD40/YVTN_repeat-like_dom_sf"/>
</dbReference>
<dbReference type="EMBL" id="JACVXA010000007">
    <property type="protein sequence ID" value="MBE3637270.1"/>
    <property type="molecule type" value="Genomic_DNA"/>
</dbReference>
<dbReference type="InterPro" id="IPR051200">
    <property type="entry name" value="Host-pathogen_enzymatic-act"/>
</dbReference>
<evidence type="ECO:0000313" key="2">
    <source>
        <dbReference type="EMBL" id="MBE3637270.1"/>
    </source>
</evidence>
<name>A0A8J6YTC1_9RHOB</name>
<reference evidence="2" key="1">
    <citation type="submission" date="2020-09" db="EMBL/GenBank/DDBJ databases">
        <title>A novel bacterium of genus Mangrovicoccus, isolated from South China Sea.</title>
        <authorList>
            <person name="Huang H."/>
            <person name="Mo K."/>
            <person name="Hu Y."/>
        </authorList>
    </citation>
    <scope>NUCLEOTIDE SEQUENCE</scope>
    <source>
        <strain evidence="2">HB182678</strain>
    </source>
</reference>
<evidence type="ECO:0000256" key="1">
    <source>
        <dbReference type="SAM" id="SignalP"/>
    </source>
</evidence>
<proteinExistence type="predicted"/>